<reference evidence="1" key="1">
    <citation type="submission" date="2023-05" db="EMBL/GenBank/DDBJ databases">
        <authorList>
            <person name="Huff M."/>
        </authorList>
    </citation>
    <scope>NUCLEOTIDE SEQUENCE</scope>
</reference>
<gene>
    <name evidence="1" type="ORF">FPE_LOCUS1133</name>
</gene>
<proteinExistence type="predicted"/>
<name>A0AAD2DGL7_9LAMI</name>
<keyword evidence="2" id="KW-1185">Reference proteome</keyword>
<dbReference type="Proteomes" id="UP000834106">
    <property type="component" value="Chromosome 1"/>
</dbReference>
<dbReference type="PANTHER" id="PTHR34206:SF1">
    <property type="entry name" value="OS10G0390701 PROTEIN"/>
    <property type="match status" value="1"/>
</dbReference>
<evidence type="ECO:0000313" key="2">
    <source>
        <dbReference type="Proteomes" id="UP000834106"/>
    </source>
</evidence>
<evidence type="ECO:0000313" key="1">
    <source>
        <dbReference type="EMBL" id="CAI9753702.1"/>
    </source>
</evidence>
<protein>
    <submittedName>
        <fullName evidence="1">Uncharacterized protein</fullName>
    </submittedName>
</protein>
<dbReference type="AlphaFoldDB" id="A0AAD2DGL7"/>
<dbReference type="EMBL" id="OU503036">
    <property type="protein sequence ID" value="CAI9753702.1"/>
    <property type="molecule type" value="Genomic_DNA"/>
</dbReference>
<accession>A0AAD2DGL7</accession>
<organism evidence="1 2">
    <name type="scientific">Fraxinus pennsylvanica</name>
    <dbReference type="NCBI Taxonomy" id="56036"/>
    <lineage>
        <taxon>Eukaryota</taxon>
        <taxon>Viridiplantae</taxon>
        <taxon>Streptophyta</taxon>
        <taxon>Embryophyta</taxon>
        <taxon>Tracheophyta</taxon>
        <taxon>Spermatophyta</taxon>
        <taxon>Magnoliopsida</taxon>
        <taxon>eudicotyledons</taxon>
        <taxon>Gunneridae</taxon>
        <taxon>Pentapetalae</taxon>
        <taxon>asterids</taxon>
        <taxon>lamiids</taxon>
        <taxon>Lamiales</taxon>
        <taxon>Oleaceae</taxon>
        <taxon>Oleeae</taxon>
        <taxon>Fraxinus</taxon>
    </lineage>
</organism>
<dbReference type="PANTHER" id="PTHR34206">
    <property type="entry name" value="OS06G0193300 PROTEIN"/>
    <property type="match status" value="1"/>
</dbReference>
<sequence length="171" mass="19217">MATKHPFSGSFIIQELASNRRPGNRLLMCANNQISTNSKLLQIRSSIKNKVFEDLSSGIVCYKDDNGEIICEGYDEGPRFHQKSTRITCDSRDVEIVDLFHRCWLQVADDNEPKNADKGLITCTDLLNVTYKNTFSKPFRLNKSFSLGLILGTKSISSSIVAGVMFRPSFE</sequence>